<reference evidence="3" key="3">
    <citation type="submission" date="2015-06" db="UniProtKB">
        <authorList>
            <consortium name="EnsemblProtists"/>
        </authorList>
    </citation>
    <scope>IDENTIFICATION</scope>
</reference>
<dbReference type="InterPro" id="IPR015797">
    <property type="entry name" value="NUDIX_hydrolase-like_dom_sf"/>
</dbReference>
<evidence type="ECO:0000313" key="4">
    <source>
        <dbReference type="Proteomes" id="UP000011087"/>
    </source>
</evidence>
<dbReference type="EnsemblProtists" id="EKX48410">
    <property type="protein sequence ID" value="EKX48410"/>
    <property type="gene ID" value="GUITHDRAFT_106015"/>
</dbReference>
<dbReference type="EMBL" id="JH992986">
    <property type="protein sequence ID" value="EKX48410.1"/>
    <property type="molecule type" value="Genomic_DNA"/>
</dbReference>
<accession>L1JJZ2</accession>
<feature type="domain" description="Nudix hydrolase" evidence="1">
    <location>
        <begin position="2"/>
        <end position="48"/>
    </location>
</feature>
<dbReference type="RefSeq" id="XP_005835390.1">
    <property type="nucleotide sequence ID" value="XM_005835333.1"/>
</dbReference>
<proteinExistence type="predicted"/>
<protein>
    <recommendedName>
        <fullName evidence="1">Nudix hydrolase domain-containing protein</fullName>
    </recommendedName>
</protein>
<evidence type="ECO:0000313" key="3">
    <source>
        <dbReference type="EnsemblProtists" id="EKX48410"/>
    </source>
</evidence>
<keyword evidence="4" id="KW-1185">Reference proteome</keyword>
<dbReference type="HOGENOM" id="CLU_2390685_0_0_1"/>
<evidence type="ECO:0000259" key="1">
    <source>
        <dbReference type="Pfam" id="PF00293"/>
    </source>
</evidence>
<dbReference type="Proteomes" id="UP000011087">
    <property type="component" value="Unassembled WGS sequence"/>
</dbReference>
<dbReference type="AlphaFoldDB" id="L1JJZ2"/>
<dbReference type="Pfam" id="PF00293">
    <property type="entry name" value="NUDIX"/>
    <property type="match status" value="1"/>
</dbReference>
<dbReference type="SUPFAM" id="SSF55811">
    <property type="entry name" value="Nudix"/>
    <property type="match status" value="1"/>
</dbReference>
<gene>
    <name evidence="2" type="ORF">GUITHDRAFT_106015</name>
</gene>
<name>L1JJZ2_GUITC</name>
<dbReference type="InterPro" id="IPR000086">
    <property type="entry name" value="NUDIX_hydrolase_dom"/>
</dbReference>
<dbReference type="Gene3D" id="3.90.79.10">
    <property type="entry name" value="Nucleoside Triphosphate Pyrophosphohydrolase"/>
    <property type="match status" value="1"/>
</dbReference>
<organism evidence="2">
    <name type="scientific">Guillardia theta (strain CCMP2712)</name>
    <name type="common">Cryptophyte</name>
    <dbReference type="NCBI Taxonomy" id="905079"/>
    <lineage>
        <taxon>Eukaryota</taxon>
        <taxon>Cryptophyceae</taxon>
        <taxon>Pyrenomonadales</taxon>
        <taxon>Geminigeraceae</taxon>
        <taxon>Guillardia</taxon>
    </lineage>
</organism>
<reference evidence="2 4" key="1">
    <citation type="journal article" date="2012" name="Nature">
        <title>Algal genomes reveal evolutionary mosaicism and the fate of nucleomorphs.</title>
        <authorList>
            <consortium name="DOE Joint Genome Institute"/>
            <person name="Curtis B.A."/>
            <person name="Tanifuji G."/>
            <person name="Burki F."/>
            <person name="Gruber A."/>
            <person name="Irimia M."/>
            <person name="Maruyama S."/>
            <person name="Arias M.C."/>
            <person name="Ball S.G."/>
            <person name="Gile G.H."/>
            <person name="Hirakawa Y."/>
            <person name="Hopkins J.F."/>
            <person name="Kuo A."/>
            <person name="Rensing S.A."/>
            <person name="Schmutz J."/>
            <person name="Symeonidi A."/>
            <person name="Elias M."/>
            <person name="Eveleigh R.J."/>
            <person name="Herman E.K."/>
            <person name="Klute M.J."/>
            <person name="Nakayama T."/>
            <person name="Obornik M."/>
            <person name="Reyes-Prieto A."/>
            <person name="Armbrust E.V."/>
            <person name="Aves S.J."/>
            <person name="Beiko R.G."/>
            <person name="Coutinho P."/>
            <person name="Dacks J.B."/>
            <person name="Durnford D.G."/>
            <person name="Fast N.M."/>
            <person name="Green B.R."/>
            <person name="Grisdale C.J."/>
            <person name="Hempel F."/>
            <person name="Henrissat B."/>
            <person name="Hoppner M.P."/>
            <person name="Ishida K."/>
            <person name="Kim E."/>
            <person name="Koreny L."/>
            <person name="Kroth P.G."/>
            <person name="Liu Y."/>
            <person name="Malik S.B."/>
            <person name="Maier U.G."/>
            <person name="McRose D."/>
            <person name="Mock T."/>
            <person name="Neilson J.A."/>
            <person name="Onodera N.T."/>
            <person name="Poole A.M."/>
            <person name="Pritham E.J."/>
            <person name="Richards T.A."/>
            <person name="Rocap G."/>
            <person name="Roy S.W."/>
            <person name="Sarai C."/>
            <person name="Schaack S."/>
            <person name="Shirato S."/>
            <person name="Slamovits C.H."/>
            <person name="Spencer D.F."/>
            <person name="Suzuki S."/>
            <person name="Worden A.Z."/>
            <person name="Zauner S."/>
            <person name="Barry K."/>
            <person name="Bell C."/>
            <person name="Bharti A.K."/>
            <person name="Crow J.A."/>
            <person name="Grimwood J."/>
            <person name="Kramer R."/>
            <person name="Lindquist E."/>
            <person name="Lucas S."/>
            <person name="Salamov A."/>
            <person name="McFadden G.I."/>
            <person name="Lane C.E."/>
            <person name="Keeling P.J."/>
            <person name="Gray M.W."/>
            <person name="Grigoriev I.V."/>
            <person name="Archibald J.M."/>
        </authorList>
    </citation>
    <scope>NUCLEOTIDE SEQUENCE</scope>
    <source>
        <strain evidence="2 4">CCMP2712</strain>
    </source>
</reference>
<evidence type="ECO:0000313" key="2">
    <source>
        <dbReference type="EMBL" id="EKX48410.1"/>
    </source>
</evidence>
<dbReference type="GeneID" id="17305081"/>
<sequence length="94" mass="10525">MVEDAAKRILITRRSQSVKSDCGGHVDLGEDLFDTAAREVKEEIQGTPETSAIDVTLVHANHDETTMFASELSSRIAEGTFFAMERWLIERNLE</sequence>
<reference evidence="4" key="2">
    <citation type="submission" date="2012-11" db="EMBL/GenBank/DDBJ databases">
        <authorList>
            <person name="Kuo A."/>
            <person name="Curtis B.A."/>
            <person name="Tanifuji G."/>
            <person name="Burki F."/>
            <person name="Gruber A."/>
            <person name="Irimia M."/>
            <person name="Maruyama S."/>
            <person name="Arias M.C."/>
            <person name="Ball S.G."/>
            <person name="Gile G.H."/>
            <person name="Hirakawa Y."/>
            <person name="Hopkins J.F."/>
            <person name="Rensing S.A."/>
            <person name="Schmutz J."/>
            <person name="Symeonidi A."/>
            <person name="Elias M."/>
            <person name="Eveleigh R.J."/>
            <person name="Herman E.K."/>
            <person name="Klute M.J."/>
            <person name="Nakayama T."/>
            <person name="Obornik M."/>
            <person name="Reyes-Prieto A."/>
            <person name="Armbrust E.V."/>
            <person name="Aves S.J."/>
            <person name="Beiko R.G."/>
            <person name="Coutinho P."/>
            <person name="Dacks J.B."/>
            <person name="Durnford D.G."/>
            <person name="Fast N.M."/>
            <person name="Green B.R."/>
            <person name="Grisdale C."/>
            <person name="Hempe F."/>
            <person name="Henrissat B."/>
            <person name="Hoppner M.P."/>
            <person name="Ishida K.-I."/>
            <person name="Kim E."/>
            <person name="Koreny L."/>
            <person name="Kroth P.G."/>
            <person name="Liu Y."/>
            <person name="Malik S.-B."/>
            <person name="Maier U.G."/>
            <person name="McRose D."/>
            <person name="Mock T."/>
            <person name="Neilson J.A."/>
            <person name="Onodera N.T."/>
            <person name="Poole A.M."/>
            <person name="Pritham E.J."/>
            <person name="Richards T.A."/>
            <person name="Rocap G."/>
            <person name="Roy S.W."/>
            <person name="Sarai C."/>
            <person name="Schaack S."/>
            <person name="Shirato S."/>
            <person name="Slamovits C.H."/>
            <person name="Spencer D.F."/>
            <person name="Suzuki S."/>
            <person name="Worden A.Z."/>
            <person name="Zauner S."/>
            <person name="Barry K."/>
            <person name="Bell C."/>
            <person name="Bharti A.K."/>
            <person name="Crow J.A."/>
            <person name="Grimwood J."/>
            <person name="Kramer R."/>
            <person name="Lindquist E."/>
            <person name="Lucas S."/>
            <person name="Salamov A."/>
            <person name="McFadden G.I."/>
            <person name="Lane C.E."/>
            <person name="Keeling P.J."/>
            <person name="Gray M.W."/>
            <person name="Grigoriev I.V."/>
            <person name="Archibald J.M."/>
        </authorList>
    </citation>
    <scope>NUCLEOTIDE SEQUENCE</scope>
    <source>
        <strain evidence="4">CCMP2712</strain>
    </source>
</reference>
<dbReference type="PaxDb" id="55529-EKX48410"/>
<dbReference type="KEGG" id="gtt:GUITHDRAFT_106015"/>